<sequence length="104" mass="12124">GLNSFLRHQLQCDCEQKQQWRFPPHSTNGSTTWTALECNASLFSRQRKNCKGASHAFWLQSSLTSEPRNRGARDSIRKLRRRISSFWLSSLKSRTSKPSTNRFH</sequence>
<evidence type="ECO:0000313" key="1">
    <source>
        <dbReference type="EMBL" id="ACU14862.1"/>
    </source>
</evidence>
<dbReference type="EMBL" id="BT090792">
    <property type="protein sequence ID" value="ACU14862.1"/>
    <property type="molecule type" value="mRNA"/>
</dbReference>
<accession>C6T039</accession>
<reference evidence="1" key="1">
    <citation type="submission" date="2009-08" db="EMBL/GenBank/DDBJ databases">
        <authorList>
            <person name="Cheung F."/>
            <person name="Xiao Y."/>
            <person name="Chan A."/>
            <person name="Moskal W."/>
            <person name="Town C.D."/>
        </authorList>
    </citation>
    <scope>NUCLEOTIDE SEQUENCE</scope>
</reference>
<organism evidence="1">
    <name type="scientific">Glycine max</name>
    <name type="common">Soybean</name>
    <name type="synonym">Glycine hispida</name>
    <dbReference type="NCBI Taxonomy" id="3847"/>
    <lineage>
        <taxon>Eukaryota</taxon>
        <taxon>Viridiplantae</taxon>
        <taxon>Streptophyta</taxon>
        <taxon>Embryophyta</taxon>
        <taxon>Tracheophyta</taxon>
        <taxon>Spermatophyta</taxon>
        <taxon>Magnoliopsida</taxon>
        <taxon>eudicotyledons</taxon>
        <taxon>Gunneridae</taxon>
        <taxon>Pentapetalae</taxon>
        <taxon>rosids</taxon>
        <taxon>fabids</taxon>
        <taxon>Fabales</taxon>
        <taxon>Fabaceae</taxon>
        <taxon>Papilionoideae</taxon>
        <taxon>50 kb inversion clade</taxon>
        <taxon>NPAAA clade</taxon>
        <taxon>indigoferoid/millettioid clade</taxon>
        <taxon>Phaseoleae</taxon>
        <taxon>Glycine</taxon>
        <taxon>Glycine subgen. Soja</taxon>
    </lineage>
</organism>
<dbReference type="AlphaFoldDB" id="C6T039"/>
<proteinExistence type="evidence at transcript level"/>
<name>C6T039_SOYBN</name>
<feature type="non-terminal residue" evidence="1">
    <location>
        <position position="1"/>
    </location>
</feature>
<protein>
    <submittedName>
        <fullName evidence="1">Uncharacterized protein</fullName>
    </submittedName>
</protein>